<evidence type="ECO:0000256" key="8">
    <source>
        <dbReference type="ARBA" id="ARBA00051935"/>
    </source>
</evidence>
<gene>
    <name evidence="9" type="primary">fcl</name>
    <name evidence="11" type="ORF">H8E80_02655</name>
</gene>
<organism evidence="11 12">
    <name type="scientific">Candidatus Desulfaltia bathyphila</name>
    <dbReference type="NCBI Taxonomy" id="2841697"/>
    <lineage>
        <taxon>Bacteria</taxon>
        <taxon>Pseudomonadati</taxon>
        <taxon>Thermodesulfobacteriota</taxon>
        <taxon>Desulfobacteria</taxon>
        <taxon>Desulfobacterales</taxon>
        <taxon>Desulfobacterales incertae sedis</taxon>
        <taxon>Candidatus Desulfaltia</taxon>
    </lineage>
</organism>
<feature type="binding site" evidence="9">
    <location>
        <position position="305"/>
    </location>
    <ligand>
        <name>substrate</name>
    </ligand>
</feature>
<evidence type="ECO:0000313" key="12">
    <source>
        <dbReference type="Proteomes" id="UP000603545"/>
    </source>
</evidence>
<dbReference type="PANTHER" id="PTHR43238">
    <property type="entry name" value="GDP-L-FUCOSE SYNTHASE"/>
    <property type="match status" value="1"/>
</dbReference>
<evidence type="ECO:0000256" key="1">
    <source>
        <dbReference type="ARBA" id="ARBA00004883"/>
    </source>
</evidence>
<dbReference type="HAMAP" id="MF_00956">
    <property type="entry name" value="GDP_fucose_synth"/>
    <property type="match status" value="1"/>
</dbReference>
<dbReference type="EC" id="1.1.1.271" evidence="3 9"/>
<feature type="binding site" evidence="9">
    <location>
        <position position="188"/>
    </location>
    <ligand>
        <name>substrate</name>
    </ligand>
</feature>
<comment type="function">
    <text evidence="9">Catalyzes the two-step NADP-dependent conversion of GDP-4-dehydro-6-deoxy-D-mannose to GDP-fucose, involving an epimerase and a reductase reaction.</text>
</comment>
<feature type="binding site" evidence="9">
    <location>
        <position position="180"/>
    </location>
    <ligand>
        <name>NADP(+)</name>
        <dbReference type="ChEBI" id="CHEBI:58349"/>
    </ligand>
</feature>
<feature type="binding site" evidence="9">
    <location>
        <begin position="164"/>
        <end position="167"/>
    </location>
    <ligand>
        <name>NADP(+)</name>
        <dbReference type="ChEBI" id="CHEBI:58349"/>
    </ligand>
</feature>
<evidence type="ECO:0000256" key="3">
    <source>
        <dbReference type="ARBA" id="ARBA00012371"/>
    </source>
</evidence>
<feature type="binding site" evidence="9">
    <location>
        <position position="235"/>
    </location>
    <ligand>
        <name>substrate</name>
    </ligand>
</feature>
<feature type="binding site" evidence="9">
    <location>
        <position position="228"/>
    </location>
    <ligand>
        <name>substrate</name>
    </ligand>
</feature>
<dbReference type="FunFam" id="3.40.50.720:FF:000101">
    <property type="entry name" value="GDP-L-fucose synthase"/>
    <property type="match status" value="1"/>
</dbReference>
<proteinExistence type="inferred from homology"/>
<dbReference type="CDD" id="cd05239">
    <property type="entry name" value="GDP_FS_SDR_e"/>
    <property type="match status" value="1"/>
</dbReference>
<dbReference type="GO" id="GO:0070401">
    <property type="term" value="F:NADP+ binding"/>
    <property type="evidence" value="ECO:0007669"/>
    <property type="project" value="UniProtKB-UniRule"/>
</dbReference>
<name>A0A8J6N536_9BACT</name>
<evidence type="ECO:0000256" key="6">
    <source>
        <dbReference type="ARBA" id="ARBA00023235"/>
    </source>
</evidence>
<dbReference type="Proteomes" id="UP000603545">
    <property type="component" value="Unassembled WGS sequence"/>
</dbReference>
<keyword evidence="6 9" id="KW-0413">Isomerase</keyword>
<comment type="catalytic activity">
    <reaction evidence="8 9">
        <text>GDP-beta-L-fucose + NADP(+) = GDP-4-dehydro-alpha-D-rhamnose + NADPH + H(+)</text>
        <dbReference type="Rhea" id="RHEA:18885"/>
        <dbReference type="ChEBI" id="CHEBI:15378"/>
        <dbReference type="ChEBI" id="CHEBI:57273"/>
        <dbReference type="ChEBI" id="CHEBI:57783"/>
        <dbReference type="ChEBI" id="CHEBI:57964"/>
        <dbReference type="ChEBI" id="CHEBI:58349"/>
        <dbReference type="EC" id="1.1.1.271"/>
    </reaction>
</comment>
<feature type="domain" description="NAD-dependent epimerase/dehydratase" evidence="10">
    <location>
        <begin position="7"/>
        <end position="255"/>
    </location>
</feature>
<dbReference type="PANTHER" id="PTHR43238:SF1">
    <property type="entry name" value="GDP-L-FUCOSE SYNTHASE"/>
    <property type="match status" value="1"/>
</dbReference>
<feature type="binding site" evidence="9">
    <location>
        <position position="141"/>
    </location>
    <ligand>
        <name>NADP(+)</name>
        <dbReference type="ChEBI" id="CHEBI:58349"/>
    </ligand>
</feature>
<dbReference type="InterPro" id="IPR028614">
    <property type="entry name" value="GDP_fucose/colitose_synth"/>
</dbReference>
<dbReference type="GO" id="GO:0016853">
    <property type="term" value="F:isomerase activity"/>
    <property type="evidence" value="ECO:0007669"/>
    <property type="project" value="UniProtKB-KW"/>
</dbReference>
<feature type="site" description="Important for catalytic activity" evidence="9">
    <location>
        <position position="110"/>
    </location>
</feature>
<evidence type="ECO:0000256" key="2">
    <source>
        <dbReference type="ARBA" id="ARBA00005959"/>
    </source>
</evidence>
<dbReference type="Pfam" id="PF01370">
    <property type="entry name" value="Epimerase"/>
    <property type="match status" value="1"/>
</dbReference>
<dbReference type="SUPFAM" id="SSF51735">
    <property type="entry name" value="NAD(P)-binding Rossmann-fold domains"/>
    <property type="match status" value="1"/>
</dbReference>
<dbReference type="InterPro" id="IPR036291">
    <property type="entry name" value="NAD(P)-bd_dom_sf"/>
</dbReference>
<dbReference type="Gene3D" id="3.40.50.720">
    <property type="entry name" value="NAD(P)-binding Rossmann-like Domain"/>
    <property type="match status" value="1"/>
</dbReference>
<accession>A0A8J6N536</accession>
<protein>
    <recommendedName>
        <fullName evidence="3 9">GDP-L-fucose synthase</fullName>
        <ecNumber evidence="3 9">1.1.1.271</ecNumber>
    </recommendedName>
    <alternativeName>
        <fullName evidence="9">GDP-4-keto-6-deoxy-D-mannose-3,5-epimerase-4-reductase</fullName>
    </alternativeName>
</protein>
<sequence length="341" mass="38029">MKKNSSIYIAGHTGLVGSALVRKLKEKSFSNLITRSHAELDLTMQSDVEAFFQEEKPEYVFLAAAKVGGILANNTYPAEFIYTNLAIQTNIIHAAWKTGVKRLLFLGSSCIYPRDCSQPMKEEYLLTGPLEPTNEPYAVAKIAGIRMCQSYNRQYGTNYIAVMPTNLYGPNDNFDLETSHVLPAMIRKFHLAKLAANGDREAVMKDQTRFGPIPKDDIMVNPAVVNLWGSGAPCREFLHVDDVADACVFIMDLNEKNFDSLLASRTPALINIGSGTEISINELALLIKDIVGFEGNLIFDKTRPDGTLQKLLDISRLSNLGWKPKISLKDGIRNVYKWYLN</sequence>
<evidence type="ECO:0000256" key="4">
    <source>
        <dbReference type="ARBA" id="ARBA00022857"/>
    </source>
</evidence>
<comment type="pathway">
    <text evidence="1 9">Nucleotide-sugar biosynthesis; GDP-L-fucose biosynthesis via de novo pathway; GDP-L-fucose from GDP-alpha-D-mannose: step 2/2.</text>
</comment>
<feature type="binding site" evidence="9">
    <location>
        <begin position="11"/>
        <end position="17"/>
    </location>
    <ligand>
        <name>NADP(+)</name>
        <dbReference type="ChEBI" id="CHEBI:58349"/>
    </ligand>
</feature>
<evidence type="ECO:0000259" key="10">
    <source>
        <dbReference type="Pfam" id="PF01370"/>
    </source>
</evidence>
<feature type="binding site" evidence="9">
    <location>
        <begin position="106"/>
        <end position="109"/>
    </location>
    <ligand>
        <name>NADP(+)</name>
        <dbReference type="ChEBI" id="CHEBI:58349"/>
    </ligand>
</feature>
<keyword evidence="4 9" id="KW-0521">NADP</keyword>
<keyword evidence="7 9" id="KW-0511">Multifunctional enzyme</keyword>
<dbReference type="GO" id="GO:0050577">
    <property type="term" value="F:GDP-L-fucose synthase activity"/>
    <property type="evidence" value="ECO:0007669"/>
    <property type="project" value="UniProtKB-UniRule"/>
</dbReference>
<dbReference type="InterPro" id="IPR001509">
    <property type="entry name" value="Epimerase_deHydtase"/>
</dbReference>
<dbReference type="EMBL" id="JACNLL010000027">
    <property type="protein sequence ID" value="MBC8198936.1"/>
    <property type="molecule type" value="Genomic_DNA"/>
</dbReference>
<dbReference type="UniPathway" id="UPA00128">
    <property type="reaction ID" value="UER00191"/>
</dbReference>
<keyword evidence="5 9" id="KW-0560">Oxidoreductase</keyword>
<dbReference type="GO" id="GO:0042351">
    <property type="term" value="P:'de novo' GDP-L-fucose biosynthetic process"/>
    <property type="evidence" value="ECO:0007669"/>
    <property type="project" value="UniProtKB-UniRule"/>
</dbReference>
<comment type="caution">
    <text evidence="11">The sequence shown here is derived from an EMBL/GenBank/DDBJ whole genome shotgun (WGS) entry which is preliminary data.</text>
</comment>
<reference evidence="11 12" key="1">
    <citation type="submission" date="2020-08" db="EMBL/GenBank/DDBJ databases">
        <title>Bridging the membrane lipid divide: bacteria of the FCB group superphylum have the potential to synthesize archaeal ether lipids.</title>
        <authorList>
            <person name="Villanueva L."/>
            <person name="Von Meijenfeldt F.A.B."/>
            <person name="Westbye A.B."/>
            <person name="Yadav S."/>
            <person name="Hopmans E.C."/>
            <person name="Dutilh B.E."/>
            <person name="Sinninghe Damste J.S."/>
        </authorList>
    </citation>
    <scope>NUCLEOTIDE SEQUENCE [LARGE SCALE GENOMIC DNA]</scope>
    <source>
        <strain evidence="11">NIOZ-UU82</strain>
    </source>
</reference>
<dbReference type="Gene3D" id="3.90.25.10">
    <property type="entry name" value="UDP-galactose 4-epimerase, domain 1"/>
    <property type="match status" value="1"/>
</dbReference>
<evidence type="ECO:0000313" key="11">
    <source>
        <dbReference type="EMBL" id="MBC8198936.1"/>
    </source>
</evidence>
<feature type="site" description="Important for catalytic activity" evidence="9">
    <location>
        <position position="108"/>
    </location>
</feature>
<dbReference type="AlphaFoldDB" id="A0A8J6N536"/>
<evidence type="ECO:0000256" key="5">
    <source>
        <dbReference type="ARBA" id="ARBA00023002"/>
    </source>
</evidence>
<feature type="active site" description="Proton donor/acceptor" evidence="9">
    <location>
        <position position="137"/>
    </location>
</feature>
<evidence type="ECO:0000256" key="9">
    <source>
        <dbReference type="HAMAP-Rule" id="MF_00956"/>
    </source>
</evidence>
<evidence type="ECO:0000256" key="7">
    <source>
        <dbReference type="ARBA" id="ARBA00023268"/>
    </source>
</evidence>
<comment type="similarity">
    <text evidence="2 9">Belongs to the NAD(P)-dependent epimerase/dehydratase family. Fucose synthase subfamily.</text>
</comment>